<dbReference type="SMART" id="SM00028">
    <property type="entry name" value="TPR"/>
    <property type="match status" value="6"/>
</dbReference>
<evidence type="ECO:0000313" key="4">
    <source>
        <dbReference type="EMBL" id="QDV16492.1"/>
    </source>
</evidence>
<dbReference type="PANTHER" id="PTHR45641:SF19">
    <property type="entry name" value="NEPHROCYSTIN-3"/>
    <property type="match status" value="1"/>
</dbReference>
<accession>A0A518FJF9</accession>
<feature type="repeat" description="TPR" evidence="3">
    <location>
        <begin position="978"/>
        <end position="1011"/>
    </location>
</feature>
<evidence type="ECO:0000256" key="3">
    <source>
        <dbReference type="PROSITE-ProRule" id="PRU00339"/>
    </source>
</evidence>
<dbReference type="PANTHER" id="PTHR45641">
    <property type="entry name" value="TETRATRICOPEPTIDE REPEAT PROTEIN (AFU_ORTHOLOGUE AFUA_6G03870)"/>
    <property type="match status" value="1"/>
</dbReference>
<dbReference type="SUPFAM" id="SSF52540">
    <property type="entry name" value="P-loop containing nucleoside triphosphate hydrolases"/>
    <property type="match status" value="1"/>
</dbReference>
<dbReference type="PROSITE" id="PS50005">
    <property type="entry name" value="TPR"/>
    <property type="match status" value="1"/>
</dbReference>
<dbReference type="Pfam" id="PF13181">
    <property type="entry name" value="TPR_8"/>
    <property type="match status" value="1"/>
</dbReference>
<protein>
    <submittedName>
        <fullName evidence="4">Tetratricopeptide repeat protein</fullName>
    </submittedName>
</protein>
<evidence type="ECO:0000256" key="2">
    <source>
        <dbReference type="ARBA" id="ARBA00022803"/>
    </source>
</evidence>
<dbReference type="InterPro" id="IPR019734">
    <property type="entry name" value="TPR_rpt"/>
</dbReference>
<dbReference type="InterPro" id="IPR011990">
    <property type="entry name" value="TPR-like_helical_dom_sf"/>
</dbReference>
<dbReference type="EMBL" id="CP036317">
    <property type="protein sequence ID" value="QDV16492.1"/>
    <property type="molecule type" value="Genomic_DNA"/>
</dbReference>
<keyword evidence="1" id="KW-0677">Repeat</keyword>
<dbReference type="OrthoDB" id="190810at2"/>
<evidence type="ECO:0000313" key="5">
    <source>
        <dbReference type="Proteomes" id="UP000320839"/>
    </source>
</evidence>
<name>A0A518FJF9_9PLAN</name>
<reference evidence="4 5" key="1">
    <citation type="submission" date="2019-02" db="EMBL/GenBank/DDBJ databases">
        <title>Deep-cultivation of Planctomycetes and their phenomic and genomic characterization uncovers novel biology.</title>
        <authorList>
            <person name="Wiegand S."/>
            <person name="Jogler M."/>
            <person name="Boedeker C."/>
            <person name="Pinto D."/>
            <person name="Vollmers J."/>
            <person name="Rivas-Marin E."/>
            <person name="Kohn T."/>
            <person name="Peeters S.H."/>
            <person name="Heuer A."/>
            <person name="Rast P."/>
            <person name="Oberbeckmann S."/>
            <person name="Bunk B."/>
            <person name="Jeske O."/>
            <person name="Meyerdierks A."/>
            <person name="Storesund J.E."/>
            <person name="Kallscheuer N."/>
            <person name="Luecker S."/>
            <person name="Lage O.M."/>
            <person name="Pohl T."/>
            <person name="Merkel B.J."/>
            <person name="Hornburger P."/>
            <person name="Mueller R.-W."/>
            <person name="Bruemmer F."/>
            <person name="Labrenz M."/>
            <person name="Spormann A.M."/>
            <person name="Op den Camp H."/>
            <person name="Overmann J."/>
            <person name="Amann R."/>
            <person name="Jetten M.S.M."/>
            <person name="Mascher T."/>
            <person name="Medema M.H."/>
            <person name="Devos D.P."/>
            <person name="Kaster A.-K."/>
            <person name="Ovreas L."/>
            <person name="Rohde M."/>
            <person name="Galperin M.Y."/>
            <person name="Jogler C."/>
        </authorList>
    </citation>
    <scope>NUCLEOTIDE SEQUENCE [LARGE SCALE GENOMIC DNA]</scope>
    <source>
        <strain evidence="4 5">Pan153</strain>
    </source>
</reference>
<proteinExistence type="predicted"/>
<dbReference type="RefSeq" id="WP_145454388.1">
    <property type="nucleotide sequence ID" value="NZ_CP036317.1"/>
</dbReference>
<dbReference type="AlphaFoldDB" id="A0A518FJF9"/>
<gene>
    <name evidence="4" type="ORF">Pan153_11220</name>
</gene>
<organism evidence="4 5">
    <name type="scientific">Gimesia panareensis</name>
    <dbReference type="NCBI Taxonomy" id="2527978"/>
    <lineage>
        <taxon>Bacteria</taxon>
        <taxon>Pseudomonadati</taxon>
        <taxon>Planctomycetota</taxon>
        <taxon>Planctomycetia</taxon>
        <taxon>Planctomycetales</taxon>
        <taxon>Planctomycetaceae</taxon>
        <taxon>Gimesia</taxon>
    </lineage>
</organism>
<dbReference type="SUPFAM" id="SSF48452">
    <property type="entry name" value="TPR-like"/>
    <property type="match status" value="2"/>
</dbReference>
<sequence>MPNDQWKWMFEGRQENLQRLIDKWKQAKNNQPQFDVIVAPTGFGKTRLVQELYLWLSAHEDPPQENAPQGYWPNSFLNDFTSNEVNPYYPPKFQHARAIIPWLWWGLSVTEDAFFSPPVLKAESFLEAHTDAIVAKMELDQLSKVKLKELSKILTSLAADWATSGIASPLHQLWKILQGNAQSNSRRYERAIRSPDQAFNQFINNRHDVIFDMIRLILDSSITGAPTIPMILILDDSQFLYSSKNNQPIPVLKFIQRLWLEAKKNNWPLFIIATHWDDEWDRQQALPCRESPGNLAQLLHELGEPLGPNIVHRLDKLSHTDLKPIIEKALPGLTKKQSSALVVNVDGHPRMLRFHIEKALKTPKLFVERDVTKALTSSGQKYLDQYPTDDHQIIKRKIEDLEENVKQALGWSSIQGERFLASISEKIAENIDPAFTETVIQNALKKGESPERLIERLNNTSRFNLGKFRTKPFQIIAQEVFHSESPDEFESVDAAVTATLHEWLLAGRLDQPDTITSDTLSSEERRDALMMAVHRFDPNRHTIEDDTYLKAWGNVLARLVELNASERIWDLALYFAVQFAEGCAEGWSLKDVPFGFQLKVIDTLLTMEHIQPAKFLITVLRNELSSLSENSTNLASRLLYSLILLKSGSIDAMEHRFEDARKTYIISREINQKLVENKRTKTNLKLLASSYFQIGMVDFHLLKFDAAKIQFLEARNTYEEIINEYEHAPECLRSLAVSNERIVQIELLNENYKNAKTEILKVHNIMEKNAAKYEHTPNILCDLLITYIQKGDIELREQNFNDAKKLFLDALNISRKIIDEYERTPQSLRDLALSLLRIGDVEFKLNHLGSARTRFEEAHKQYQNIIDKDKYEQTPENLRGLAISLDLIGNVELELQNFQNARKYFLDAWTIRQKIVDKYKHTPESLRDLSVSFHKLGEVDLGEQNFENARKHFLKALKIRQRIVHQYKHTIRSLTDLSNSYERIGDTYGLEGDFTEARQLYLEALKKLQNVVAQNEESPDTIEQISRVNKKLNFTENING</sequence>
<keyword evidence="2 3" id="KW-0802">TPR repeat</keyword>
<dbReference type="InterPro" id="IPR027417">
    <property type="entry name" value="P-loop_NTPase"/>
</dbReference>
<dbReference type="Gene3D" id="1.25.40.10">
    <property type="entry name" value="Tetratricopeptide repeat domain"/>
    <property type="match status" value="2"/>
</dbReference>
<evidence type="ECO:0000256" key="1">
    <source>
        <dbReference type="ARBA" id="ARBA00022737"/>
    </source>
</evidence>
<dbReference type="Proteomes" id="UP000320839">
    <property type="component" value="Chromosome"/>
</dbReference>